<dbReference type="InterPro" id="IPR011986">
    <property type="entry name" value="Xdiol_dOase_LigA"/>
</dbReference>
<organism evidence="2 3">
    <name type="scientific">Paenibacillus validus</name>
    <dbReference type="NCBI Taxonomy" id="44253"/>
    <lineage>
        <taxon>Bacteria</taxon>
        <taxon>Bacillati</taxon>
        <taxon>Bacillota</taxon>
        <taxon>Bacilli</taxon>
        <taxon>Bacillales</taxon>
        <taxon>Paenibacillaceae</taxon>
        <taxon>Paenibacillus</taxon>
    </lineage>
</organism>
<feature type="domain" description="Extradiol ring-cleavage dioxygenase LigAB LigA subunit" evidence="1">
    <location>
        <begin position="6"/>
        <end position="77"/>
    </location>
</feature>
<proteinExistence type="predicted"/>
<dbReference type="SUPFAM" id="SSF48076">
    <property type="entry name" value="LigA subunit of an aromatic-ring-opening dioxygenase LigAB"/>
    <property type="match status" value="1"/>
</dbReference>
<dbReference type="InterPro" id="IPR036622">
    <property type="entry name" value="LigA_sf"/>
</dbReference>
<dbReference type="EMBL" id="WNZX01000017">
    <property type="protein sequence ID" value="MUG72739.1"/>
    <property type="molecule type" value="Genomic_DNA"/>
</dbReference>
<name>A0A7X2ZDB0_9BACL</name>
<gene>
    <name evidence="2" type="ORF">GNP93_18915</name>
</gene>
<sequence>MNGYRINKFLFHLSQREEHQLLFLQGDANLFDDYDLEPEEREAILQCSVTRLHQEGVHPLLLMHLSLIHRMDIRELYRQGI</sequence>
<evidence type="ECO:0000313" key="2">
    <source>
        <dbReference type="EMBL" id="MUG72739.1"/>
    </source>
</evidence>
<reference evidence="2 3" key="1">
    <citation type="submission" date="2019-11" db="EMBL/GenBank/DDBJ databases">
        <title>Draft genome sequences of five Paenibacillus species of dairy origin.</title>
        <authorList>
            <person name="Olajide A.M."/>
            <person name="Chen S."/>
            <person name="Lapointe G."/>
        </authorList>
    </citation>
    <scope>NUCLEOTIDE SEQUENCE [LARGE SCALE GENOMIC DNA]</scope>
    <source>
        <strain evidence="2 3">2CS3</strain>
    </source>
</reference>
<comment type="caution">
    <text evidence="2">The sequence shown here is derived from an EMBL/GenBank/DDBJ whole genome shotgun (WGS) entry which is preliminary data.</text>
</comment>
<dbReference type="Pfam" id="PF07746">
    <property type="entry name" value="LigA"/>
    <property type="match status" value="1"/>
</dbReference>
<dbReference type="Proteomes" id="UP000450917">
    <property type="component" value="Unassembled WGS sequence"/>
</dbReference>
<protein>
    <recommendedName>
        <fullName evidence="1">Extradiol ring-cleavage dioxygenase LigAB LigA subunit domain-containing protein</fullName>
    </recommendedName>
</protein>
<evidence type="ECO:0000259" key="1">
    <source>
        <dbReference type="Pfam" id="PF07746"/>
    </source>
</evidence>
<evidence type="ECO:0000313" key="3">
    <source>
        <dbReference type="Proteomes" id="UP000450917"/>
    </source>
</evidence>
<dbReference type="RefSeq" id="WP_127609885.1">
    <property type="nucleotide sequence ID" value="NZ_JARTHJ010000065.1"/>
</dbReference>
<accession>A0A7X2ZDB0</accession>
<dbReference type="Gene3D" id="1.10.700.10">
    <property type="entry name" value="Dioxygenase LigAB, LigA subunit"/>
    <property type="match status" value="1"/>
</dbReference>
<keyword evidence="3" id="KW-1185">Reference proteome</keyword>
<dbReference type="AlphaFoldDB" id="A0A7X2ZDB0"/>